<reference evidence="2" key="1">
    <citation type="submission" date="2016-03" db="EMBL/GenBank/DDBJ databases">
        <authorList>
            <person name="Lee Y.-S."/>
            <person name="Choi Y.-L."/>
        </authorList>
    </citation>
    <scope>NUCLEOTIDE SEQUENCE [LARGE SCALE GENOMIC DNA]</scope>
    <source>
        <strain evidence="2">DAU221</strain>
    </source>
</reference>
<dbReference type="OrthoDB" id="9814067at2"/>
<evidence type="ECO:0000313" key="1">
    <source>
        <dbReference type="EMBL" id="AMX03143.1"/>
    </source>
</evidence>
<keyword evidence="2" id="KW-1185">Reference proteome</keyword>
<evidence type="ECO:0000313" key="2">
    <source>
        <dbReference type="Proteomes" id="UP000076077"/>
    </source>
</evidence>
<dbReference type="AlphaFoldDB" id="A0A143HN56"/>
<evidence type="ECO:0008006" key="3">
    <source>
        <dbReference type="Google" id="ProtNLM"/>
    </source>
</evidence>
<sequence length="102" mass="11999">MAKIGGLHKSLISREANPYYHCVSRCVRHAFLCDRGERLPPILERLQIDPRHWLYLNRNVESRFKPLIGATYSVRNVCKRFGKLWVHGIRDCTRYFSSPLIT</sequence>
<gene>
    <name evidence="1" type="ORF">A3224_11665</name>
</gene>
<proteinExistence type="predicted"/>
<dbReference type="RefSeq" id="WP_067154767.1">
    <property type="nucleotide sequence ID" value="NZ_CP014864.1"/>
</dbReference>
<organism evidence="1 2">
    <name type="scientific">Microbulbifer thermotolerans</name>
    <dbReference type="NCBI Taxonomy" id="252514"/>
    <lineage>
        <taxon>Bacteria</taxon>
        <taxon>Pseudomonadati</taxon>
        <taxon>Pseudomonadota</taxon>
        <taxon>Gammaproteobacteria</taxon>
        <taxon>Cellvibrionales</taxon>
        <taxon>Microbulbiferaceae</taxon>
        <taxon>Microbulbifer</taxon>
    </lineage>
</organism>
<dbReference type="EMBL" id="CP014864">
    <property type="protein sequence ID" value="AMX03143.1"/>
    <property type="molecule type" value="Genomic_DNA"/>
</dbReference>
<name>A0A143HN56_MICTH</name>
<dbReference type="KEGG" id="mthd:A3224_11665"/>
<dbReference type="Proteomes" id="UP000076077">
    <property type="component" value="Chromosome"/>
</dbReference>
<accession>A0A143HN56</accession>
<protein>
    <recommendedName>
        <fullName evidence="3">Transposase</fullName>
    </recommendedName>
</protein>
<dbReference type="GeneID" id="76608702"/>